<dbReference type="RefSeq" id="WP_068449723.1">
    <property type="nucleotide sequence ID" value="NZ_CANKUV010000006.1"/>
</dbReference>
<dbReference type="AlphaFoldDB" id="A0A176TBP7"/>
<feature type="signal peptide" evidence="1">
    <location>
        <begin position="1"/>
        <end position="24"/>
    </location>
</feature>
<accession>A0A176TBP7</accession>
<dbReference type="STRING" id="1333662.LPB303_09135"/>
<sequence>MIKIKRLFFILLFFACFFTSENFNGQKINQLDANNQRVGVWKKYYSNKRIRYVGQFKNGKEVGVFKFYDITSSVHPVIIKTFYENSDSLYVKFFTLKGKIETEGVMKGRERVGNWKYFYPDGIIMSEENYKNGKLHGPQIIYYQDGQVTEFSNYKNGLLDATSSKYASNGVLIQELTYENGELNGLAKFFELDGQLLETGNYKNGLRVGNWEYYMDGEVATEKEVRKKSTFTRKKED</sequence>
<reference evidence="2 3" key="1">
    <citation type="submission" date="2016-02" db="EMBL/GenBank/DDBJ databases">
        <title>Draft genome sequence of Polaribacter atrinae KACC17473.</title>
        <authorList>
            <person name="Shin S.-K."/>
            <person name="Yi H."/>
        </authorList>
    </citation>
    <scope>NUCLEOTIDE SEQUENCE [LARGE SCALE GENOMIC DNA]</scope>
    <source>
        <strain evidence="2 3">KACC 17473</strain>
    </source>
</reference>
<protein>
    <recommendedName>
        <fullName evidence="4">Preprotein translocase YidC</fullName>
    </recommendedName>
</protein>
<proteinExistence type="predicted"/>
<feature type="chain" id="PRO_5008049782" description="Preprotein translocase YidC" evidence="1">
    <location>
        <begin position="25"/>
        <end position="237"/>
    </location>
</feature>
<dbReference type="OrthoDB" id="9785122at2"/>
<gene>
    <name evidence="2" type="ORF">LPB303_09135</name>
</gene>
<organism evidence="2 3">
    <name type="scientific">Polaribacter atrinae</name>
    <dbReference type="NCBI Taxonomy" id="1333662"/>
    <lineage>
        <taxon>Bacteria</taxon>
        <taxon>Pseudomonadati</taxon>
        <taxon>Bacteroidota</taxon>
        <taxon>Flavobacteriia</taxon>
        <taxon>Flavobacteriales</taxon>
        <taxon>Flavobacteriaceae</taxon>
    </lineage>
</organism>
<dbReference type="PANTHER" id="PTHR33706">
    <property type="entry name" value="MORN VARIANT REPEAT PROTEIN"/>
    <property type="match status" value="1"/>
</dbReference>
<keyword evidence="3" id="KW-1185">Reference proteome</keyword>
<dbReference type="Proteomes" id="UP000076923">
    <property type="component" value="Unassembled WGS sequence"/>
</dbReference>
<evidence type="ECO:0000313" key="3">
    <source>
        <dbReference type="Proteomes" id="UP000076923"/>
    </source>
</evidence>
<dbReference type="Pfam" id="PF07661">
    <property type="entry name" value="MORN_2"/>
    <property type="match status" value="5"/>
</dbReference>
<keyword evidence="1" id="KW-0732">Signal</keyword>
<comment type="caution">
    <text evidence="2">The sequence shown here is derived from an EMBL/GenBank/DDBJ whole genome shotgun (WGS) entry which is preliminary data.</text>
</comment>
<dbReference type="SUPFAM" id="SSF82185">
    <property type="entry name" value="Histone H3 K4-specific methyltransferase SET7/9 N-terminal domain"/>
    <property type="match status" value="1"/>
</dbReference>
<dbReference type="Gene3D" id="2.20.110.10">
    <property type="entry name" value="Histone H3 K4-specific methyltransferase SET7/9 N-terminal domain"/>
    <property type="match status" value="3"/>
</dbReference>
<dbReference type="PANTHER" id="PTHR33706:SF1">
    <property type="entry name" value="TPR REPEAT PROTEIN"/>
    <property type="match status" value="1"/>
</dbReference>
<evidence type="ECO:0000313" key="2">
    <source>
        <dbReference type="EMBL" id="OAD45091.1"/>
    </source>
</evidence>
<dbReference type="EMBL" id="LVWE01000032">
    <property type="protein sequence ID" value="OAD45091.1"/>
    <property type="molecule type" value="Genomic_DNA"/>
</dbReference>
<name>A0A176TBP7_9FLAO</name>
<dbReference type="InterPro" id="IPR011652">
    <property type="entry name" value="MORN_2"/>
</dbReference>
<evidence type="ECO:0008006" key="4">
    <source>
        <dbReference type="Google" id="ProtNLM"/>
    </source>
</evidence>
<evidence type="ECO:0000256" key="1">
    <source>
        <dbReference type="SAM" id="SignalP"/>
    </source>
</evidence>